<gene>
    <name evidence="12" type="ORF">FB45DRAFT_1021237</name>
</gene>
<keyword evidence="6" id="KW-0175">Coiled coil</keyword>
<protein>
    <recommendedName>
        <fullName evidence="10">Ribosomal L1 domain-containing protein 1</fullName>
    </recommendedName>
</protein>
<dbReference type="CDD" id="cd00403">
    <property type="entry name" value="Ribosomal_L1"/>
    <property type="match status" value="1"/>
</dbReference>
<evidence type="ECO:0000256" key="6">
    <source>
        <dbReference type="ARBA" id="ARBA00023054"/>
    </source>
</evidence>
<evidence type="ECO:0000256" key="8">
    <source>
        <dbReference type="ARBA" id="ARBA00054167"/>
    </source>
</evidence>
<feature type="compositionally biased region" description="Basic and acidic residues" evidence="11">
    <location>
        <begin position="322"/>
        <end position="337"/>
    </location>
</feature>
<keyword evidence="2" id="KW-1017">Isopeptide bond</keyword>
<keyword evidence="3" id="KW-0597">Phosphoprotein</keyword>
<evidence type="ECO:0000256" key="1">
    <source>
        <dbReference type="ARBA" id="ARBA00004604"/>
    </source>
</evidence>
<evidence type="ECO:0000256" key="7">
    <source>
        <dbReference type="ARBA" id="ARBA00023242"/>
    </source>
</evidence>
<organism evidence="12 13">
    <name type="scientific">Roridomyces roridus</name>
    <dbReference type="NCBI Taxonomy" id="1738132"/>
    <lineage>
        <taxon>Eukaryota</taxon>
        <taxon>Fungi</taxon>
        <taxon>Dikarya</taxon>
        <taxon>Basidiomycota</taxon>
        <taxon>Agaricomycotina</taxon>
        <taxon>Agaricomycetes</taxon>
        <taxon>Agaricomycetidae</taxon>
        <taxon>Agaricales</taxon>
        <taxon>Marasmiineae</taxon>
        <taxon>Mycenaceae</taxon>
        <taxon>Roridomyces</taxon>
    </lineage>
</organism>
<keyword evidence="13" id="KW-1185">Reference proteome</keyword>
<evidence type="ECO:0000256" key="10">
    <source>
        <dbReference type="ARBA" id="ARBA00070787"/>
    </source>
</evidence>
<dbReference type="SUPFAM" id="SSF56808">
    <property type="entry name" value="Ribosomal protein L1"/>
    <property type="match status" value="1"/>
</dbReference>
<comment type="similarity">
    <text evidence="9">Belongs to the universal ribosomal protein uL1 family. Highly divergent.</text>
</comment>
<evidence type="ECO:0000256" key="4">
    <source>
        <dbReference type="ARBA" id="ARBA00022843"/>
    </source>
</evidence>
<evidence type="ECO:0000256" key="2">
    <source>
        <dbReference type="ARBA" id="ARBA00022499"/>
    </source>
</evidence>
<dbReference type="InterPro" id="IPR016095">
    <property type="entry name" value="Ribosomal_uL1_3-a/b-sand"/>
</dbReference>
<dbReference type="GO" id="GO:0005840">
    <property type="term" value="C:ribosome"/>
    <property type="evidence" value="ECO:0007669"/>
    <property type="project" value="UniProtKB-KW"/>
</dbReference>
<comment type="caution">
    <text evidence="12">The sequence shown here is derived from an EMBL/GenBank/DDBJ whole genome shotgun (WGS) entry which is preliminary data.</text>
</comment>
<comment type="function">
    <text evidence="8">Regulates cellular senescence through inhibition of PTEN translation. Acts as a pro-apoptotic regulator in response to DNA damage.</text>
</comment>
<evidence type="ECO:0000313" key="13">
    <source>
        <dbReference type="Proteomes" id="UP001221142"/>
    </source>
</evidence>
<dbReference type="FunFam" id="3.40.50.790:FF:000004">
    <property type="entry name" value="Ribosomal L1 domain-containing 1-like 1"/>
    <property type="match status" value="1"/>
</dbReference>
<name>A0AAD7CC10_9AGAR</name>
<evidence type="ECO:0000313" key="12">
    <source>
        <dbReference type="EMBL" id="KAJ7644470.1"/>
    </source>
</evidence>
<dbReference type="InterPro" id="IPR023674">
    <property type="entry name" value="Ribosomal_uL1-like"/>
</dbReference>
<feature type="region of interest" description="Disordered" evidence="11">
    <location>
        <begin position="244"/>
        <end position="425"/>
    </location>
</feature>
<keyword evidence="5" id="KW-0007">Acetylation</keyword>
<keyword evidence="12" id="KW-0689">Ribosomal protein</keyword>
<keyword evidence="4" id="KW-0832">Ubl conjugation</keyword>
<keyword evidence="7" id="KW-0539">Nucleus</keyword>
<dbReference type="Proteomes" id="UP001221142">
    <property type="component" value="Unassembled WGS sequence"/>
</dbReference>
<reference evidence="12" key="1">
    <citation type="submission" date="2023-03" db="EMBL/GenBank/DDBJ databases">
        <title>Massive genome expansion in bonnet fungi (Mycena s.s.) driven by repeated elements and novel gene families across ecological guilds.</title>
        <authorList>
            <consortium name="Lawrence Berkeley National Laboratory"/>
            <person name="Harder C.B."/>
            <person name="Miyauchi S."/>
            <person name="Viragh M."/>
            <person name="Kuo A."/>
            <person name="Thoen E."/>
            <person name="Andreopoulos B."/>
            <person name="Lu D."/>
            <person name="Skrede I."/>
            <person name="Drula E."/>
            <person name="Henrissat B."/>
            <person name="Morin E."/>
            <person name="Kohler A."/>
            <person name="Barry K."/>
            <person name="LaButti K."/>
            <person name="Morin E."/>
            <person name="Salamov A."/>
            <person name="Lipzen A."/>
            <person name="Mereny Z."/>
            <person name="Hegedus B."/>
            <person name="Baldrian P."/>
            <person name="Stursova M."/>
            <person name="Weitz H."/>
            <person name="Taylor A."/>
            <person name="Grigoriev I.V."/>
            <person name="Nagy L.G."/>
            <person name="Martin F."/>
            <person name="Kauserud H."/>
        </authorList>
    </citation>
    <scope>NUCLEOTIDE SEQUENCE</scope>
    <source>
        <strain evidence="12">9284</strain>
    </source>
</reference>
<dbReference type="GO" id="GO:0005730">
    <property type="term" value="C:nucleolus"/>
    <property type="evidence" value="ECO:0007669"/>
    <property type="project" value="UniProtKB-SubCell"/>
</dbReference>
<dbReference type="Pfam" id="PF00687">
    <property type="entry name" value="Ribosomal_L1"/>
    <property type="match status" value="1"/>
</dbReference>
<dbReference type="Gene3D" id="3.40.50.790">
    <property type="match status" value="1"/>
</dbReference>
<dbReference type="EMBL" id="JARKIF010000003">
    <property type="protein sequence ID" value="KAJ7644470.1"/>
    <property type="molecule type" value="Genomic_DNA"/>
</dbReference>
<proteinExistence type="inferred from homology"/>
<sequence>MAKESLIDDHVSVPQCKRAIDAIHAHHSKHTEKQRETELLPGKEQNLWLQVTVKKISSVHRFKPVKIPIAHPLVDPRVSAVCLITKNPQREYKDLLEQHGVKFISRVVGIDKLKGKFKSFEARRMLLKENGLFLADERIVPLLPNLLGTKFFKAKKQPIPVCLTRKDLKSELERAYILHPLKTCKRPLPEIVKSIKGEWDNVQSLMVKTNSSTALPVWSCDLGAGEGGRWAGLVALDSEAGSDLEADDEMVVDEPRKGKKRAVVEEEAEPEEPKKKVKGADGKAKAKASVPVPAPAPPTTAAVPDAGPKPKKRKSDVNSAADSKDPGSARKSSKTDKVTASGAAPTSQGAEKKLKSALKKPAEAPVVEQKKKSKVEAPVPALSSDELKLKRSGKPGEKKKEGVLKAKSGSVKSAKDKVIGKKKAT</sequence>
<evidence type="ECO:0000256" key="3">
    <source>
        <dbReference type="ARBA" id="ARBA00022553"/>
    </source>
</evidence>
<feature type="compositionally biased region" description="Basic and acidic residues" evidence="11">
    <location>
        <begin position="385"/>
        <end position="404"/>
    </location>
</feature>
<keyword evidence="12" id="KW-0687">Ribonucleoprotein</keyword>
<dbReference type="AlphaFoldDB" id="A0AAD7CC10"/>
<comment type="subcellular location">
    <subcellularLocation>
        <location evidence="1">Nucleus</location>
        <location evidence="1">Nucleolus</location>
    </subcellularLocation>
</comment>
<evidence type="ECO:0000256" key="5">
    <source>
        <dbReference type="ARBA" id="ARBA00022990"/>
    </source>
</evidence>
<feature type="compositionally biased region" description="Basic and acidic residues" evidence="11">
    <location>
        <begin position="271"/>
        <end position="284"/>
    </location>
</feature>
<dbReference type="InterPro" id="IPR028364">
    <property type="entry name" value="Ribosomal_uL1/biogenesis"/>
</dbReference>
<evidence type="ECO:0000256" key="11">
    <source>
        <dbReference type="SAM" id="MobiDB-lite"/>
    </source>
</evidence>
<accession>A0AAD7CC10</accession>
<evidence type="ECO:0000256" key="9">
    <source>
        <dbReference type="ARBA" id="ARBA00061550"/>
    </source>
</evidence>